<evidence type="ECO:0000259" key="9">
    <source>
        <dbReference type="Pfam" id="PF02953"/>
    </source>
</evidence>
<keyword evidence="12" id="KW-1185">Reference proteome</keyword>
<dbReference type="EMBL" id="VXIV02000183">
    <property type="protein sequence ID" value="KAF6040086.1"/>
    <property type="molecule type" value="Genomic_DNA"/>
</dbReference>
<evidence type="ECO:0000256" key="3">
    <source>
        <dbReference type="ARBA" id="ARBA00022833"/>
    </source>
</evidence>
<dbReference type="OrthoDB" id="1551503at2759"/>
<dbReference type="GO" id="GO:0046872">
    <property type="term" value="F:metal ion binding"/>
    <property type="evidence" value="ECO:0007669"/>
    <property type="project" value="UniProtKB-KW"/>
</dbReference>
<sequence>MALPNSASGAAPEDMVKQFREFLLTYNKVTEMCFESCVHDFKTRKVADKEIGCTKYCMDKYLKMTQRISLRFAEHQVNQNEAQLGPIAAQQQARTS</sequence>
<protein>
    <recommendedName>
        <fullName evidence="8">Mitochondrial import inner membrane translocase subunit</fullName>
    </recommendedName>
</protein>
<keyword evidence="1 8" id="KW-0813">Transport</keyword>
<comment type="caution">
    <text evidence="10">The sequence shown here is derived from an EMBL/GenBank/DDBJ whole genome shotgun (WGS) entry which is preliminary data.</text>
</comment>
<dbReference type="InterPro" id="IPR004217">
    <property type="entry name" value="Tim10-like"/>
</dbReference>
<dbReference type="GO" id="GO:0005743">
    <property type="term" value="C:mitochondrial inner membrane"/>
    <property type="evidence" value="ECO:0007669"/>
    <property type="project" value="UniProtKB-SubCell"/>
</dbReference>
<dbReference type="EMBL" id="VXIV02000652">
    <property type="protein sequence ID" value="KAF6036890.1"/>
    <property type="molecule type" value="Genomic_DNA"/>
</dbReference>
<dbReference type="PANTHER" id="PTHR13172">
    <property type="entry name" value="MITOCHONDRIAL IMPORT INNER MEMBRANE TRANSLOCASE SUBUNIT TIM9B"/>
    <property type="match status" value="1"/>
</dbReference>
<comment type="similarity">
    <text evidence="8">Belongs to the small Tim family.</text>
</comment>
<evidence type="ECO:0000256" key="4">
    <source>
        <dbReference type="ARBA" id="ARBA00022927"/>
    </source>
</evidence>
<dbReference type="InterPro" id="IPR050673">
    <property type="entry name" value="Mito_inner_translocase_sub"/>
</dbReference>
<keyword evidence="8" id="KW-0143">Chaperone</keyword>
<keyword evidence="7 8" id="KW-1015">Disulfide bond</keyword>
<comment type="domain">
    <text evidence="8">The twin CX3C motif contains 4 conserved Cys residues that form 2 disulfide bonds in the mitochondrial intermembrane space.</text>
</comment>
<evidence type="ECO:0000256" key="5">
    <source>
        <dbReference type="ARBA" id="ARBA00023010"/>
    </source>
</evidence>
<gene>
    <name evidence="11" type="ORF">EB796_001609</name>
    <name evidence="10" type="ORF">EB796_004800</name>
</gene>
<feature type="domain" description="Tim10-like" evidence="9">
    <location>
        <begin position="17"/>
        <end position="74"/>
    </location>
</feature>
<keyword evidence="3" id="KW-0862">Zinc</keyword>
<comment type="subcellular location">
    <subcellularLocation>
        <location evidence="8">Mitochondrion inner membrane</location>
        <topology evidence="8">Peripheral membrane protein</topology>
        <orientation evidence="8">Intermembrane side</orientation>
    </subcellularLocation>
</comment>
<reference evidence="10 12" key="2">
    <citation type="submission" date="2020-06" db="EMBL/GenBank/DDBJ databases">
        <title>Draft genome of Bugula neritina, a colonial animal packing powerful symbionts and potential medicines.</title>
        <authorList>
            <person name="Rayko M."/>
        </authorList>
    </citation>
    <scope>NUCLEOTIDE SEQUENCE [LARGE SCALE GENOMIC DNA]</scope>
    <source>
        <strain evidence="10">Kwan_BN1</strain>
    </source>
</reference>
<dbReference type="SUPFAM" id="SSF144122">
    <property type="entry name" value="Tim10-like"/>
    <property type="match status" value="1"/>
</dbReference>
<evidence type="ECO:0000256" key="2">
    <source>
        <dbReference type="ARBA" id="ARBA00022723"/>
    </source>
</evidence>
<reference evidence="10 12" key="1">
    <citation type="submission" date="2019-09" db="EMBL/GenBank/DDBJ databases">
        <authorList>
            <person name="Raiko M."/>
            <person name="Komissarov A."/>
            <person name="Rhodes A."/>
            <person name="Kliver S."/>
            <person name="Lim-Fong G."/>
            <person name="Kwan J."/>
            <person name="O'Brien S.J."/>
            <person name="Lopez J.V."/>
        </authorList>
    </citation>
    <scope>NUCLEOTIDE SEQUENCE [LARGE SCALE GENOMIC DNA]</scope>
    <source>
        <strain evidence="10">Kwan_BN1</strain>
    </source>
</reference>
<keyword evidence="8" id="KW-0472">Membrane</keyword>
<comment type="function">
    <text evidence="8">Mitochondrial intermembrane chaperone that participates in the import and insertion of some multi-pass transmembrane proteins into the mitochondrial inner membrane. Also required for the transfer of beta-barrel precursors from the TOM complex to the sorting and assembly machinery (SAM complex) of the outer membrane. Acts as a chaperone-like protein that protects the hydrophobic precursors from aggregation and guide them through the mitochondrial intermembrane space.</text>
</comment>
<dbReference type="InterPro" id="IPR035427">
    <property type="entry name" value="Tim10-like_dom_sf"/>
</dbReference>
<organism evidence="10 12">
    <name type="scientific">Bugula neritina</name>
    <name type="common">Brown bryozoan</name>
    <name type="synonym">Sertularia neritina</name>
    <dbReference type="NCBI Taxonomy" id="10212"/>
    <lineage>
        <taxon>Eukaryota</taxon>
        <taxon>Metazoa</taxon>
        <taxon>Spiralia</taxon>
        <taxon>Lophotrochozoa</taxon>
        <taxon>Bryozoa</taxon>
        <taxon>Gymnolaemata</taxon>
        <taxon>Cheilostomatida</taxon>
        <taxon>Flustrina</taxon>
        <taxon>Buguloidea</taxon>
        <taxon>Bugulidae</taxon>
        <taxon>Bugula</taxon>
    </lineage>
</organism>
<keyword evidence="2" id="KW-0479">Metal-binding</keyword>
<evidence type="ECO:0000313" key="11">
    <source>
        <dbReference type="EMBL" id="KAF6040086.1"/>
    </source>
</evidence>
<dbReference type="AlphaFoldDB" id="A0A7J7KE14"/>
<evidence type="ECO:0000256" key="6">
    <source>
        <dbReference type="ARBA" id="ARBA00023128"/>
    </source>
</evidence>
<dbReference type="Proteomes" id="UP000593567">
    <property type="component" value="Unassembled WGS sequence"/>
</dbReference>
<evidence type="ECO:0000313" key="12">
    <source>
        <dbReference type="Proteomes" id="UP000593567"/>
    </source>
</evidence>
<evidence type="ECO:0000256" key="7">
    <source>
        <dbReference type="ARBA" id="ARBA00023157"/>
    </source>
</evidence>
<keyword evidence="8" id="KW-0999">Mitochondrion inner membrane</keyword>
<evidence type="ECO:0000313" key="10">
    <source>
        <dbReference type="EMBL" id="KAF6036890.1"/>
    </source>
</evidence>
<name>A0A7J7KE14_BUGNE</name>
<dbReference type="GO" id="GO:0015031">
    <property type="term" value="P:protein transport"/>
    <property type="evidence" value="ECO:0007669"/>
    <property type="project" value="UniProtKB-KW"/>
</dbReference>
<dbReference type="Pfam" id="PF02953">
    <property type="entry name" value="zf-Tim10_DDP"/>
    <property type="match status" value="1"/>
</dbReference>
<comment type="subunit">
    <text evidence="8">Heterohexamer.</text>
</comment>
<evidence type="ECO:0000256" key="1">
    <source>
        <dbReference type="ARBA" id="ARBA00022448"/>
    </source>
</evidence>
<proteinExistence type="inferred from homology"/>
<keyword evidence="5 8" id="KW-0811">Translocation</keyword>
<evidence type="ECO:0000256" key="8">
    <source>
        <dbReference type="RuleBase" id="RU367043"/>
    </source>
</evidence>
<dbReference type="Gene3D" id="1.10.287.810">
    <property type="entry name" value="Mitochondrial import inner membrane translocase subunit tim13 like domains"/>
    <property type="match status" value="1"/>
</dbReference>
<keyword evidence="6 8" id="KW-0496">Mitochondrion</keyword>
<accession>A0A7J7KE14</accession>
<keyword evidence="4 8" id="KW-0653">Protein transport</keyword>